<evidence type="ECO:0000313" key="3">
    <source>
        <dbReference type="Proteomes" id="UP001144612"/>
    </source>
</evidence>
<dbReference type="Proteomes" id="UP001144612">
    <property type="component" value="Unassembled WGS sequence"/>
</dbReference>
<protein>
    <recommendedName>
        <fullName evidence="4">DUF3784 domain-containing protein</fullName>
    </recommendedName>
</protein>
<keyword evidence="3" id="KW-1185">Reference proteome</keyword>
<name>A0ABT4DDU3_9CLOT</name>
<evidence type="ECO:0008006" key="4">
    <source>
        <dbReference type="Google" id="ProtNLM"/>
    </source>
</evidence>
<dbReference type="EMBL" id="JAPQFJ010000030">
    <property type="protein sequence ID" value="MCY6960477.1"/>
    <property type="molecule type" value="Genomic_DNA"/>
</dbReference>
<organism evidence="2 3">
    <name type="scientific">Clostridium brassicae</name>
    <dbReference type="NCBI Taxonomy" id="2999072"/>
    <lineage>
        <taxon>Bacteria</taxon>
        <taxon>Bacillati</taxon>
        <taxon>Bacillota</taxon>
        <taxon>Clostridia</taxon>
        <taxon>Eubacteriales</taxon>
        <taxon>Clostridiaceae</taxon>
        <taxon>Clostridium</taxon>
    </lineage>
</organism>
<gene>
    <name evidence="2" type="ORF">OW729_17905</name>
</gene>
<keyword evidence="1" id="KW-0472">Membrane</keyword>
<evidence type="ECO:0000313" key="2">
    <source>
        <dbReference type="EMBL" id="MCY6960477.1"/>
    </source>
</evidence>
<feature type="transmembrane region" description="Helical" evidence="1">
    <location>
        <begin position="72"/>
        <end position="90"/>
    </location>
</feature>
<feature type="transmembrane region" description="Helical" evidence="1">
    <location>
        <begin position="6"/>
        <end position="27"/>
    </location>
</feature>
<reference evidence="2" key="1">
    <citation type="submission" date="2022-12" db="EMBL/GenBank/DDBJ databases">
        <title>Clostridium sp. nov., isolated from industrial wastewater.</title>
        <authorList>
            <person name="Jiayan W."/>
        </authorList>
    </citation>
    <scope>NUCLEOTIDE SEQUENCE</scope>
    <source>
        <strain evidence="2">ZC22-4</strain>
    </source>
</reference>
<proteinExistence type="predicted"/>
<keyword evidence="1" id="KW-1133">Transmembrane helix</keyword>
<keyword evidence="1" id="KW-0812">Transmembrane</keyword>
<comment type="caution">
    <text evidence="2">The sequence shown here is derived from an EMBL/GenBank/DDBJ whole genome shotgun (WGS) entry which is preliminary data.</text>
</comment>
<accession>A0ABT4DDU3</accession>
<evidence type="ECO:0000256" key="1">
    <source>
        <dbReference type="SAM" id="Phobius"/>
    </source>
</evidence>
<sequence length="95" mass="10794">MSTAFRGVLIVLGILQIILGFKMEVLTKKKYQGVKVRNMEALIKWEKVTTILMGIAILLFATLDFSGTYQKYSTAFISGIIVLMFITHFGRKKFI</sequence>
<feature type="transmembrane region" description="Helical" evidence="1">
    <location>
        <begin position="48"/>
        <end position="66"/>
    </location>
</feature>
<dbReference type="RefSeq" id="WP_268062914.1">
    <property type="nucleotide sequence ID" value="NZ_JAPQFJ010000030.1"/>
</dbReference>